<dbReference type="Pfam" id="PF05172">
    <property type="entry name" value="RRM_Nup35"/>
    <property type="match status" value="1"/>
</dbReference>
<dbReference type="GO" id="GO:0006607">
    <property type="term" value="P:NLS-bearing protein import into nucleus"/>
    <property type="evidence" value="ECO:0007669"/>
    <property type="project" value="TreeGrafter"/>
</dbReference>
<dbReference type="GO" id="GO:0006999">
    <property type="term" value="P:nuclear pore organization"/>
    <property type="evidence" value="ECO:0007669"/>
    <property type="project" value="TreeGrafter"/>
</dbReference>
<keyword evidence="4 9" id="KW-0509">mRNA transport</keyword>
<sequence>MEPMALGSPSHDSPQKPIYLPGYLMGERAQSPMGNVSISTMSPLRANRSHTPDVHTTFLMRNFHHELSDKPSSTPITNRVNDEPTKAPTIDLFDTINTSDYSEKQCNNKVNKQFYSDKNNLVEQPKAAPGCWITVFGFSISNKDEILSKFKHMESCCDVRQAGPNWAHICFSDPLDYHRALLLNSQITNNGAMIGVIPCNDKTILNENIISPINSHPGPSTEILSKSVRSPILGQQFSSPNDSISKRNNIRPMAIKPIPMQGNNNSPAATTSNGIVTKTLEYLFGW</sequence>
<keyword evidence="6 9" id="KW-0811">Translocation</keyword>
<dbReference type="InterPro" id="IPR017389">
    <property type="entry name" value="Nucleoporin_NUP53"/>
</dbReference>
<evidence type="ECO:0000256" key="5">
    <source>
        <dbReference type="ARBA" id="ARBA00022927"/>
    </source>
</evidence>
<organism evidence="11 12">
    <name type="scientific">Macrosiphum euphorbiae</name>
    <name type="common">potato aphid</name>
    <dbReference type="NCBI Taxonomy" id="13131"/>
    <lineage>
        <taxon>Eukaryota</taxon>
        <taxon>Metazoa</taxon>
        <taxon>Ecdysozoa</taxon>
        <taxon>Arthropoda</taxon>
        <taxon>Hexapoda</taxon>
        <taxon>Insecta</taxon>
        <taxon>Pterygota</taxon>
        <taxon>Neoptera</taxon>
        <taxon>Paraneoptera</taxon>
        <taxon>Hemiptera</taxon>
        <taxon>Sternorrhyncha</taxon>
        <taxon>Aphidomorpha</taxon>
        <taxon>Aphidoidea</taxon>
        <taxon>Aphididae</taxon>
        <taxon>Macrosiphini</taxon>
        <taxon>Macrosiphum</taxon>
    </lineage>
</organism>
<dbReference type="PIRSF" id="PIRSF038119">
    <property type="entry name" value="Nucleoporin_NUP53"/>
    <property type="match status" value="1"/>
</dbReference>
<comment type="function">
    <text evidence="9">Functions as a component of the nuclear pore complex (NPC).</text>
</comment>
<proteinExistence type="inferred from homology"/>
<evidence type="ECO:0000256" key="1">
    <source>
        <dbReference type="ARBA" id="ARBA00004567"/>
    </source>
</evidence>
<evidence type="ECO:0000256" key="4">
    <source>
        <dbReference type="ARBA" id="ARBA00022816"/>
    </source>
</evidence>
<dbReference type="InterPro" id="IPR007846">
    <property type="entry name" value="RRM_NUP35_dom"/>
</dbReference>
<evidence type="ECO:0000256" key="6">
    <source>
        <dbReference type="ARBA" id="ARBA00023010"/>
    </source>
</evidence>
<dbReference type="GO" id="GO:0003676">
    <property type="term" value="F:nucleic acid binding"/>
    <property type="evidence" value="ECO:0007669"/>
    <property type="project" value="InterPro"/>
</dbReference>
<dbReference type="GO" id="GO:0005543">
    <property type="term" value="F:phospholipid binding"/>
    <property type="evidence" value="ECO:0007669"/>
    <property type="project" value="TreeGrafter"/>
</dbReference>
<evidence type="ECO:0000313" key="12">
    <source>
        <dbReference type="Proteomes" id="UP001160148"/>
    </source>
</evidence>
<dbReference type="PROSITE" id="PS51472">
    <property type="entry name" value="RRM_NUP35"/>
    <property type="match status" value="1"/>
</dbReference>
<dbReference type="InterPro" id="IPR035979">
    <property type="entry name" value="RBD_domain_sf"/>
</dbReference>
<keyword evidence="3 9" id="KW-0813">Transport</keyword>
<dbReference type="PANTHER" id="PTHR21527">
    <property type="entry name" value="NUCLEOPORIN NUP35"/>
    <property type="match status" value="1"/>
</dbReference>
<dbReference type="SUPFAM" id="SSF54928">
    <property type="entry name" value="RNA-binding domain, RBD"/>
    <property type="match status" value="1"/>
</dbReference>
<keyword evidence="12" id="KW-1185">Reference proteome</keyword>
<dbReference type="AlphaFoldDB" id="A0AAV0X435"/>
<evidence type="ECO:0000256" key="8">
    <source>
        <dbReference type="ARBA" id="ARBA00023242"/>
    </source>
</evidence>
<evidence type="ECO:0000256" key="7">
    <source>
        <dbReference type="ARBA" id="ARBA00023132"/>
    </source>
</evidence>
<evidence type="ECO:0000256" key="9">
    <source>
        <dbReference type="PIRNR" id="PIRNR038119"/>
    </source>
</evidence>
<gene>
    <name evidence="11" type="ORF">MEUPH1_LOCUS17535</name>
</gene>
<accession>A0AAV0X435</accession>
<dbReference type="InterPro" id="IPR012677">
    <property type="entry name" value="Nucleotide-bd_a/b_plait_sf"/>
</dbReference>
<dbReference type="GO" id="GO:0031965">
    <property type="term" value="C:nuclear membrane"/>
    <property type="evidence" value="ECO:0007669"/>
    <property type="project" value="InterPro"/>
</dbReference>
<reference evidence="11 12" key="1">
    <citation type="submission" date="2023-01" db="EMBL/GenBank/DDBJ databases">
        <authorList>
            <person name="Whitehead M."/>
        </authorList>
    </citation>
    <scope>NUCLEOTIDE SEQUENCE [LARGE SCALE GENOMIC DNA]</scope>
</reference>
<dbReference type="PANTHER" id="PTHR21527:SF6">
    <property type="entry name" value="NUCLEOPORIN NUP35"/>
    <property type="match status" value="1"/>
</dbReference>
<keyword evidence="8 9" id="KW-0539">Nucleus</keyword>
<dbReference type="GO" id="GO:0044613">
    <property type="term" value="C:nuclear pore central transport channel"/>
    <property type="evidence" value="ECO:0007669"/>
    <property type="project" value="TreeGrafter"/>
</dbReference>
<comment type="similarity">
    <text evidence="2 9">Belongs to the Nup35 family.</text>
</comment>
<evidence type="ECO:0000313" key="11">
    <source>
        <dbReference type="EMBL" id="CAI6362471.1"/>
    </source>
</evidence>
<keyword evidence="7 9" id="KW-0906">Nuclear pore complex</keyword>
<evidence type="ECO:0000259" key="10">
    <source>
        <dbReference type="PROSITE" id="PS51472"/>
    </source>
</evidence>
<name>A0AAV0X435_9HEMI</name>
<comment type="caution">
    <text evidence="11">The sequence shown here is derived from an EMBL/GenBank/DDBJ whole genome shotgun (WGS) entry which is preliminary data.</text>
</comment>
<evidence type="ECO:0000256" key="3">
    <source>
        <dbReference type="ARBA" id="ARBA00022448"/>
    </source>
</evidence>
<dbReference type="CDD" id="cd12441">
    <property type="entry name" value="RRM_Nup53_like"/>
    <property type="match status" value="1"/>
</dbReference>
<evidence type="ECO:0000256" key="2">
    <source>
        <dbReference type="ARBA" id="ARBA00009454"/>
    </source>
</evidence>
<keyword evidence="5 9" id="KW-0653">Protein transport</keyword>
<dbReference type="GO" id="GO:0044615">
    <property type="term" value="C:nuclear pore nuclear basket"/>
    <property type="evidence" value="ECO:0007669"/>
    <property type="project" value="TreeGrafter"/>
</dbReference>
<feature type="domain" description="RRM Nup35-type" evidence="10">
    <location>
        <begin position="127"/>
        <end position="206"/>
    </location>
</feature>
<comment type="subcellular location">
    <subcellularLocation>
        <location evidence="1 9">Nucleus</location>
        <location evidence="1 9">Nuclear pore complex</location>
    </subcellularLocation>
</comment>
<dbReference type="GO" id="GO:0017056">
    <property type="term" value="F:structural constituent of nuclear pore"/>
    <property type="evidence" value="ECO:0007669"/>
    <property type="project" value="InterPro"/>
</dbReference>
<dbReference type="GO" id="GO:0051028">
    <property type="term" value="P:mRNA transport"/>
    <property type="evidence" value="ECO:0007669"/>
    <property type="project" value="UniProtKB-UniRule"/>
</dbReference>
<dbReference type="EMBL" id="CARXXK010000003">
    <property type="protein sequence ID" value="CAI6362471.1"/>
    <property type="molecule type" value="Genomic_DNA"/>
</dbReference>
<dbReference type="Gene3D" id="3.30.70.330">
    <property type="match status" value="1"/>
</dbReference>
<dbReference type="Proteomes" id="UP001160148">
    <property type="component" value="Unassembled WGS sequence"/>
</dbReference>
<protein>
    <recommendedName>
        <fullName evidence="9">Nucleoporin NUP53</fullName>
    </recommendedName>
</protein>